<accession>A0ABW3R7A0</accession>
<dbReference type="EMBL" id="JBHTLJ010000001">
    <property type="protein sequence ID" value="MFD1160955.1"/>
    <property type="molecule type" value="Genomic_DNA"/>
</dbReference>
<reference evidence="2" key="1">
    <citation type="journal article" date="2019" name="Int. J. Syst. Evol. Microbiol.">
        <title>The Global Catalogue of Microorganisms (GCM) 10K type strain sequencing project: providing services to taxonomists for standard genome sequencing and annotation.</title>
        <authorList>
            <consortium name="The Broad Institute Genomics Platform"/>
            <consortium name="The Broad Institute Genome Sequencing Center for Infectious Disease"/>
            <person name="Wu L."/>
            <person name="Ma J."/>
        </authorList>
    </citation>
    <scope>NUCLEOTIDE SEQUENCE [LARGE SCALE GENOMIC DNA]</scope>
    <source>
        <strain evidence="2">CCUG 63246</strain>
    </source>
</reference>
<sequence length="81" mass="9265">MKKMTSVLLCLRLLNRGAQEVGFKNNPLARKRACVLGLRYMDNPKNFDNIVKTIKAEDMKLFAKKLMDKVISSEIVVKPLK</sequence>
<keyword evidence="2" id="KW-1185">Reference proteome</keyword>
<evidence type="ECO:0000313" key="2">
    <source>
        <dbReference type="Proteomes" id="UP001597163"/>
    </source>
</evidence>
<proteinExistence type="predicted"/>
<organism evidence="1 2">
    <name type="scientific">Hwangdonia seohaensis</name>
    <dbReference type="NCBI Taxonomy" id="1240727"/>
    <lineage>
        <taxon>Bacteria</taxon>
        <taxon>Pseudomonadati</taxon>
        <taxon>Bacteroidota</taxon>
        <taxon>Flavobacteriia</taxon>
        <taxon>Flavobacteriales</taxon>
        <taxon>Flavobacteriaceae</taxon>
        <taxon>Hwangdonia</taxon>
    </lineage>
</organism>
<evidence type="ECO:0000313" key="1">
    <source>
        <dbReference type="EMBL" id="MFD1160955.1"/>
    </source>
</evidence>
<protein>
    <submittedName>
        <fullName evidence="1">Uncharacterized protein</fullName>
    </submittedName>
</protein>
<comment type="caution">
    <text evidence="1">The sequence shown here is derived from an EMBL/GenBank/DDBJ whole genome shotgun (WGS) entry which is preliminary data.</text>
</comment>
<dbReference type="RefSeq" id="WP_311935186.1">
    <property type="nucleotide sequence ID" value="NZ_JAVSCK010000001.1"/>
</dbReference>
<dbReference type="Proteomes" id="UP001597163">
    <property type="component" value="Unassembled WGS sequence"/>
</dbReference>
<name>A0ABW3R7A0_9FLAO</name>
<gene>
    <name evidence="1" type="ORF">ACFQ2E_00910</name>
</gene>